<proteinExistence type="predicted"/>
<feature type="region of interest" description="Disordered" evidence="1">
    <location>
        <begin position="76"/>
        <end position="104"/>
    </location>
</feature>
<dbReference type="SUPFAM" id="SSF47413">
    <property type="entry name" value="lambda repressor-like DNA-binding domains"/>
    <property type="match status" value="1"/>
</dbReference>
<dbReference type="PROSITE" id="PS50943">
    <property type="entry name" value="HTH_CROC1"/>
    <property type="match status" value="1"/>
</dbReference>
<name>A0ABV8JR83_9FLAO</name>
<dbReference type="Pfam" id="PF01381">
    <property type="entry name" value="HTH_3"/>
    <property type="match status" value="1"/>
</dbReference>
<dbReference type="EMBL" id="JBHSAW010000010">
    <property type="protein sequence ID" value="MFC4096869.1"/>
    <property type="molecule type" value="Genomic_DNA"/>
</dbReference>
<evidence type="ECO:0000313" key="3">
    <source>
        <dbReference type="EMBL" id="MFC4096869.1"/>
    </source>
</evidence>
<dbReference type="InterPro" id="IPR010982">
    <property type="entry name" value="Lambda_DNA-bd_dom_sf"/>
</dbReference>
<dbReference type="RefSeq" id="WP_192461602.1">
    <property type="nucleotide sequence ID" value="NZ_JACYFJ010000002.1"/>
</dbReference>
<dbReference type="Proteomes" id="UP001595814">
    <property type="component" value="Unassembled WGS sequence"/>
</dbReference>
<sequence>MVNTSEFIERLEILLTYYDLSASAFADKVDVQRSSISHLLSGRNKPSLEFVLKVIKAFPEVNLYWLLNGKGSFPQNEKLMDKTSPPSFEQEKIQPKEVPSDLSTKQKKIERIVLFYSDGSFESFDPS</sequence>
<dbReference type="Gene3D" id="1.10.260.40">
    <property type="entry name" value="lambda repressor-like DNA-binding domains"/>
    <property type="match status" value="1"/>
</dbReference>
<protein>
    <submittedName>
        <fullName evidence="3">Helix-turn-helix transcriptional regulator</fullName>
    </submittedName>
</protein>
<evidence type="ECO:0000256" key="1">
    <source>
        <dbReference type="SAM" id="MobiDB-lite"/>
    </source>
</evidence>
<evidence type="ECO:0000313" key="4">
    <source>
        <dbReference type="Proteomes" id="UP001595814"/>
    </source>
</evidence>
<feature type="compositionally biased region" description="Basic and acidic residues" evidence="1">
    <location>
        <begin position="89"/>
        <end position="99"/>
    </location>
</feature>
<keyword evidence="4" id="KW-1185">Reference proteome</keyword>
<evidence type="ECO:0000259" key="2">
    <source>
        <dbReference type="PROSITE" id="PS50943"/>
    </source>
</evidence>
<organism evidence="3 4">
    <name type="scientific">Euzebyella saccharophila</name>
    <dbReference type="NCBI Taxonomy" id="679664"/>
    <lineage>
        <taxon>Bacteria</taxon>
        <taxon>Pseudomonadati</taxon>
        <taxon>Bacteroidota</taxon>
        <taxon>Flavobacteriia</taxon>
        <taxon>Flavobacteriales</taxon>
        <taxon>Flavobacteriaceae</taxon>
        <taxon>Euzebyella</taxon>
    </lineage>
</organism>
<reference evidence="4" key="1">
    <citation type="journal article" date="2019" name="Int. J. Syst. Evol. Microbiol.">
        <title>The Global Catalogue of Microorganisms (GCM) 10K type strain sequencing project: providing services to taxonomists for standard genome sequencing and annotation.</title>
        <authorList>
            <consortium name="The Broad Institute Genomics Platform"/>
            <consortium name="The Broad Institute Genome Sequencing Center for Infectious Disease"/>
            <person name="Wu L."/>
            <person name="Ma J."/>
        </authorList>
    </citation>
    <scope>NUCLEOTIDE SEQUENCE [LARGE SCALE GENOMIC DNA]</scope>
    <source>
        <strain evidence="4">CECT 7477</strain>
    </source>
</reference>
<dbReference type="InterPro" id="IPR001387">
    <property type="entry name" value="Cro/C1-type_HTH"/>
</dbReference>
<dbReference type="CDD" id="cd00093">
    <property type="entry name" value="HTH_XRE"/>
    <property type="match status" value="1"/>
</dbReference>
<feature type="domain" description="HTH cro/C1-type" evidence="2">
    <location>
        <begin position="20"/>
        <end position="66"/>
    </location>
</feature>
<gene>
    <name evidence="3" type="ORF">ACFOUT_13350</name>
</gene>
<accession>A0ABV8JR83</accession>
<dbReference type="SMART" id="SM00530">
    <property type="entry name" value="HTH_XRE"/>
    <property type="match status" value="1"/>
</dbReference>
<comment type="caution">
    <text evidence="3">The sequence shown here is derived from an EMBL/GenBank/DDBJ whole genome shotgun (WGS) entry which is preliminary data.</text>
</comment>